<sequence length="166" mass="19090">MWYLKKYNPLLAGSIDGTDTRPHDHGIVRALNSYYKLKKPIIAKLTSNSLKTLFVGRLKDNINERDIEKVFSKYGKIKSIRIVVDIVTGISKGYGFVEFESEKDCKRAYNNGDNILIDGYKVLIDYERSRIMEEWIPRRFGGGFGGKKESGQLRFGSIDRPFKEPM</sequence>
<dbReference type="PANTHER" id="PTHR13952">
    <property type="entry name" value="U1 SMALL NUCLEAR RIBONUCLEOPROTEIN 70 KD"/>
    <property type="match status" value="1"/>
</dbReference>
<dbReference type="InterPro" id="IPR012677">
    <property type="entry name" value="Nucleotide-bd_a/b_plait_sf"/>
</dbReference>
<dbReference type="GO" id="GO:0017069">
    <property type="term" value="F:snRNA binding"/>
    <property type="evidence" value="ECO:0007669"/>
    <property type="project" value="TreeGrafter"/>
</dbReference>
<dbReference type="PANTHER" id="PTHR13952:SF6">
    <property type="entry name" value="U11_U12 SMALL NUCLEAR RIBONUCLEOPROTEIN 35 KDA PROTEIN"/>
    <property type="match status" value="1"/>
</dbReference>
<dbReference type="SUPFAM" id="SSF54928">
    <property type="entry name" value="RNA-binding domain, RBD"/>
    <property type="match status" value="1"/>
</dbReference>
<reference evidence="5 6" key="2">
    <citation type="submission" date="2016-08" db="EMBL/GenBank/DDBJ databases">
        <title>Pervasive Adenine N6-methylation of Active Genes in Fungi.</title>
        <authorList>
            <consortium name="DOE Joint Genome Institute"/>
            <person name="Mondo S.J."/>
            <person name="Dannebaum R.O."/>
            <person name="Kuo R.C."/>
            <person name="Labutti K."/>
            <person name="Haridas S."/>
            <person name="Kuo A."/>
            <person name="Salamov A."/>
            <person name="Ahrendt S.R."/>
            <person name="Lipzen A."/>
            <person name="Sullivan W."/>
            <person name="Andreopoulos W.B."/>
            <person name="Clum A."/>
            <person name="Lindquist E."/>
            <person name="Daum C."/>
            <person name="Ramamoorthy G.K."/>
            <person name="Gryganskyi A."/>
            <person name="Culley D."/>
            <person name="Magnuson J.K."/>
            <person name="James T.Y."/>
            <person name="O'Malley M.A."/>
            <person name="Stajich J.E."/>
            <person name="Spatafora J.W."/>
            <person name="Visel A."/>
            <person name="Grigoriev I.V."/>
        </authorList>
    </citation>
    <scope>NUCLEOTIDE SEQUENCE [LARGE SCALE GENOMIC DNA]</scope>
    <source>
        <strain evidence="6">finn</strain>
    </source>
</reference>
<name>A0A1Y1V666_9FUNG</name>
<dbReference type="InterPro" id="IPR000504">
    <property type="entry name" value="RRM_dom"/>
</dbReference>
<organism evidence="5 6">
    <name type="scientific">Piromyces finnis</name>
    <dbReference type="NCBI Taxonomy" id="1754191"/>
    <lineage>
        <taxon>Eukaryota</taxon>
        <taxon>Fungi</taxon>
        <taxon>Fungi incertae sedis</taxon>
        <taxon>Chytridiomycota</taxon>
        <taxon>Chytridiomycota incertae sedis</taxon>
        <taxon>Neocallimastigomycetes</taxon>
        <taxon>Neocallimastigales</taxon>
        <taxon>Neocallimastigaceae</taxon>
        <taxon>Piromyces</taxon>
    </lineage>
</organism>
<dbReference type="PROSITE" id="PS50102">
    <property type="entry name" value="RRM"/>
    <property type="match status" value="1"/>
</dbReference>
<dbReference type="AlphaFoldDB" id="A0A1Y1V666"/>
<evidence type="ECO:0000256" key="2">
    <source>
        <dbReference type="ARBA" id="ARBA00023242"/>
    </source>
</evidence>
<dbReference type="InterPro" id="IPR035979">
    <property type="entry name" value="RBD_domain_sf"/>
</dbReference>
<evidence type="ECO:0000256" key="3">
    <source>
        <dbReference type="PROSITE-ProRule" id="PRU00176"/>
    </source>
</evidence>
<accession>A0A1Y1V666</accession>
<dbReference type="Pfam" id="PF00076">
    <property type="entry name" value="RRM_1"/>
    <property type="match status" value="1"/>
</dbReference>
<evidence type="ECO:0000259" key="4">
    <source>
        <dbReference type="PROSITE" id="PS50102"/>
    </source>
</evidence>
<evidence type="ECO:0000313" key="6">
    <source>
        <dbReference type="Proteomes" id="UP000193719"/>
    </source>
</evidence>
<dbReference type="GO" id="GO:0003729">
    <property type="term" value="F:mRNA binding"/>
    <property type="evidence" value="ECO:0007669"/>
    <property type="project" value="TreeGrafter"/>
</dbReference>
<keyword evidence="3" id="KW-0694">RNA-binding</keyword>
<dbReference type="OrthoDB" id="6159137at2759"/>
<dbReference type="Gene3D" id="3.30.70.330">
    <property type="match status" value="1"/>
</dbReference>
<protein>
    <submittedName>
        <fullName evidence="5">U11/U12 small nuclear ribonucleo protein 35 kDa protein</fullName>
    </submittedName>
</protein>
<reference evidence="5 6" key="1">
    <citation type="submission" date="2016-08" db="EMBL/GenBank/DDBJ databases">
        <title>Genomes of anaerobic fungi encode conserved fungal cellulosomes for biomass hydrolysis.</title>
        <authorList>
            <consortium name="DOE Joint Genome Institute"/>
            <person name="Haitjema C.H."/>
            <person name="Gilmore S.P."/>
            <person name="Henske J.K."/>
            <person name="Solomon K.V."/>
            <person name="De Groot R."/>
            <person name="Kuo A."/>
            <person name="Mondo S.J."/>
            <person name="Salamov A.A."/>
            <person name="Labutti K."/>
            <person name="Zhao Z."/>
            <person name="Chiniquy J."/>
            <person name="Barry K."/>
            <person name="Brewer H.M."/>
            <person name="Purvine S.O."/>
            <person name="Wright A.T."/>
            <person name="Boxma B."/>
            <person name="Van Alen T."/>
            <person name="Hackstein J.H."/>
            <person name="Baker S.E."/>
            <person name="Grigoriev I.V."/>
            <person name="O'Malley M.A."/>
        </authorList>
    </citation>
    <scope>NUCLEOTIDE SEQUENCE [LARGE SCALE GENOMIC DNA]</scope>
    <source>
        <strain evidence="6">finn</strain>
    </source>
</reference>
<evidence type="ECO:0000313" key="5">
    <source>
        <dbReference type="EMBL" id="ORX48178.1"/>
    </source>
</evidence>
<proteinExistence type="predicted"/>
<dbReference type="GO" id="GO:0071011">
    <property type="term" value="C:precatalytic spliceosome"/>
    <property type="evidence" value="ECO:0007669"/>
    <property type="project" value="TreeGrafter"/>
</dbReference>
<comment type="subcellular location">
    <subcellularLocation>
        <location evidence="1">Nucleus</location>
    </subcellularLocation>
</comment>
<dbReference type="FunFam" id="3.30.70.330:FF:000132">
    <property type="entry name" value="Small nuclear ribonucleoprotein U11/U12 subunit 35"/>
    <property type="match status" value="1"/>
</dbReference>
<feature type="domain" description="RRM" evidence="4">
    <location>
        <begin position="51"/>
        <end position="129"/>
    </location>
</feature>
<dbReference type="EMBL" id="MCFH01000028">
    <property type="protein sequence ID" value="ORX48178.1"/>
    <property type="molecule type" value="Genomic_DNA"/>
</dbReference>
<dbReference type="SMART" id="SM00360">
    <property type="entry name" value="RRM"/>
    <property type="match status" value="1"/>
</dbReference>
<keyword evidence="2" id="KW-0539">Nucleus</keyword>
<dbReference type="InterPro" id="IPR051183">
    <property type="entry name" value="U1_U11-U12_snRNP_70-35kDa"/>
</dbReference>
<evidence type="ECO:0000256" key="1">
    <source>
        <dbReference type="ARBA" id="ARBA00004123"/>
    </source>
</evidence>
<comment type="caution">
    <text evidence="5">The sequence shown here is derived from an EMBL/GenBank/DDBJ whole genome shotgun (WGS) entry which is preliminary data.</text>
</comment>
<gene>
    <name evidence="5" type="ORF">BCR36DRAFT_371430</name>
</gene>
<dbReference type="Proteomes" id="UP000193719">
    <property type="component" value="Unassembled WGS sequence"/>
</dbReference>
<dbReference type="STRING" id="1754191.A0A1Y1V666"/>
<keyword evidence="6" id="KW-1185">Reference proteome</keyword>
<dbReference type="GO" id="GO:0000398">
    <property type="term" value="P:mRNA splicing, via spliceosome"/>
    <property type="evidence" value="ECO:0007669"/>
    <property type="project" value="TreeGrafter"/>
</dbReference>